<evidence type="ECO:0000259" key="1">
    <source>
        <dbReference type="SMART" id="SM00909"/>
    </source>
</evidence>
<dbReference type="SMART" id="SM00909">
    <property type="entry name" value="Germane"/>
    <property type="match status" value="1"/>
</dbReference>
<reference evidence="3" key="1">
    <citation type="submission" date="2016-03" db="EMBL/GenBank/DDBJ databases">
        <title>Complete genome sequence of the type strain Actinoalloteichus hymeniacidonis DSM 45092.</title>
        <authorList>
            <person name="Schaffert L."/>
            <person name="Albersmeier A."/>
            <person name="Winkler A."/>
            <person name="Kalinowski J."/>
            <person name="Zotchev S."/>
            <person name="Ruckert C."/>
        </authorList>
    </citation>
    <scope>NUCLEOTIDE SEQUENCE [LARGE SCALE GENOMIC DNA]</scope>
    <source>
        <strain evidence="3">HPA177(T) (DSM 45092(T))</strain>
    </source>
</reference>
<sequence length="609" mass="65448">MGRRPHHGTRRGGFEIMKRMTGGNRLVVLLIAASMFAVAGCAAIPDSSTPIKLEQVVEGGRASTPEPPDSQLSAVELARSFLADSVDPDDDHRAARMHLTAEAADSWNDDVSVSLLASNYNAIDAPDQAVAPEEGTAVVEVSGWEVGILNEFSAFEPRRERKEFLLPMRWTDDGWRITDPPPGVVIPLTDFRDHYQPVQLYFFAFDRPGLVPERRYLPPATNSSQPGQIVELLKKGPSPALQGAVHEVLPAGVNIRHAVAENEEGAIEIDLTSLGESPYEERRQMVAGLVFSLQSLRPTPVRVLVEGVDVLPERSEWHREDFNDLRRATVPDHDLPGLVVRDGQVQTLVAVGEEPVPGPAGDGAYLARSASQSVTGSNLAVVGDDGMGGRKLWAGEYGAELNPVPIEASSLTRPTWRAGDSELWTVADGRTVLQVVGTGEGGWQAHEVAAGELREYGEISALRFAFDGMRVVAVAGGKLLVGAIVNSGGKPRIGNLRELLLPGNPQAQGPSVTAVSWNSPSTESLEGDLLVVATENPEAPVVRLQEDGLDGRTYQATNLNPPITEITAFPGRDVIVADENGLWTTSDLNGYWKQLLRVSGASVVPSYPG</sequence>
<dbReference type="AlphaFoldDB" id="A0AAC9HTQ6"/>
<dbReference type="InterPro" id="IPR019606">
    <property type="entry name" value="GerMN"/>
</dbReference>
<feature type="domain" description="GerMN" evidence="1">
    <location>
        <begin position="226"/>
        <end position="314"/>
    </location>
</feature>
<dbReference type="InterPro" id="IPR059026">
    <property type="entry name" value="LpqB_N"/>
</dbReference>
<gene>
    <name evidence="2" type="ORF">TL08_23285</name>
</gene>
<dbReference type="EMBL" id="CP014859">
    <property type="protein sequence ID" value="AOS65437.1"/>
    <property type="molecule type" value="Genomic_DNA"/>
</dbReference>
<evidence type="ECO:0000313" key="2">
    <source>
        <dbReference type="EMBL" id="AOS65437.1"/>
    </source>
</evidence>
<organism evidence="2 3">
    <name type="scientific">Actinoalloteichus hymeniacidonis</name>
    <dbReference type="NCBI Taxonomy" id="340345"/>
    <lineage>
        <taxon>Bacteria</taxon>
        <taxon>Bacillati</taxon>
        <taxon>Actinomycetota</taxon>
        <taxon>Actinomycetes</taxon>
        <taxon>Pseudonocardiales</taxon>
        <taxon>Pseudonocardiaceae</taxon>
        <taxon>Actinoalloteichus</taxon>
    </lineage>
</organism>
<dbReference type="Pfam" id="PF10646">
    <property type="entry name" value="Germane"/>
    <property type="match status" value="1"/>
</dbReference>
<evidence type="ECO:0000313" key="3">
    <source>
        <dbReference type="Proteomes" id="UP000095210"/>
    </source>
</evidence>
<protein>
    <submittedName>
        <fullName evidence="2">Sporulation/spore germination protein</fullName>
    </submittedName>
</protein>
<dbReference type="Pfam" id="PF25976">
    <property type="entry name" value="LpqB_N"/>
    <property type="match status" value="1"/>
</dbReference>
<dbReference type="KEGG" id="ahm:TL08_23285"/>
<proteinExistence type="predicted"/>
<dbReference type="Pfam" id="PF10647">
    <property type="entry name" value="Gmad1"/>
    <property type="match status" value="1"/>
</dbReference>
<name>A0AAC9HTQ6_9PSEU</name>
<keyword evidence="3" id="KW-1185">Reference proteome</keyword>
<dbReference type="InterPro" id="IPR018910">
    <property type="entry name" value="LpqB_C"/>
</dbReference>
<accession>A0AAC9HTQ6</accession>
<dbReference type="Proteomes" id="UP000095210">
    <property type="component" value="Chromosome"/>
</dbReference>